<evidence type="ECO:0000256" key="5">
    <source>
        <dbReference type="SAM" id="SignalP"/>
    </source>
</evidence>
<dbReference type="Gene3D" id="1.10.760.10">
    <property type="entry name" value="Cytochrome c-like domain"/>
    <property type="match status" value="1"/>
</dbReference>
<dbReference type="GO" id="GO:0009055">
    <property type="term" value="F:electron transfer activity"/>
    <property type="evidence" value="ECO:0007669"/>
    <property type="project" value="InterPro"/>
</dbReference>
<protein>
    <submittedName>
        <fullName evidence="7">Cytochrome c-type protein SHP</fullName>
    </submittedName>
</protein>
<gene>
    <name evidence="7" type="primary">shp</name>
    <name evidence="7" type="ORF">VPARA_56620</name>
</gene>
<dbReference type="InterPro" id="IPR036909">
    <property type="entry name" value="Cyt_c-like_dom_sf"/>
</dbReference>
<dbReference type="PATRIC" id="fig|34073.19.peg.5807"/>
<evidence type="ECO:0000256" key="4">
    <source>
        <dbReference type="PROSITE-ProRule" id="PRU00433"/>
    </source>
</evidence>
<dbReference type="RefSeq" id="WP_047786970.1">
    <property type="nucleotide sequence ID" value="NZ_JZWI01000037.1"/>
</dbReference>
<reference evidence="7 8" key="1">
    <citation type="submission" date="2015-03" db="EMBL/GenBank/DDBJ databases">
        <title>Genome sequence of Variovorax paradoxus TBEA6.</title>
        <authorList>
            <person name="Poehlein A."/>
            <person name="Schuldes J."/>
            <person name="Wuebbeler J.H."/>
            <person name="Hiessl S."/>
            <person name="Steinbuechel A."/>
            <person name="Daniel R."/>
        </authorList>
    </citation>
    <scope>NUCLEOTIDE SEQUENCE [LARGE SCALE GENOMIC DNA]</scope>
    <source>
        <strain evidence="7 8">TBEA6</strain>
    </source>
</reference>
<dbReference type="GO" id="GO:0046872">
    <property type="term" value="F:metal ion binding"/>
    <property type="evidence" value="ECO:0007669"/>
    <property type="project" value="UniProtKB-KW"/>
</dbReference>
<dbReference type="InterPro" id="IPR009056">
    <property type="entry name" value="Cyt_c-like_dom"/>
</dbReference>
<keyword evidence="8" id="KW-1185">Reference proteome</keyword>
<comment type="caution">
    <text evidence="7">The sequence shown here is derived from an EMBL/GenBank/DDBJ whole genome shotgun (WGS) entry which is preliminary data.</text>
</comment>
<sequence>MSLLKPHRSTCRRSAAAWIAAIVIAPTAGASTPAELLAGYAGEAGAAPSPERGQSLFNSRHGRDWSCASCHGAAPTGPGRHAATGKPIAALAPAFNPERFTDAAKADKWFRRNCNDVVGRECTAAEKADVLSWLIKLKP</sequence>
<evidence type="ECO:0000256" key="2">
    <source>
        <dbReference type="ARBA" id="ARBA00022723"/>
    </source>
</evidence>
<dbReference type="SUPFAM" id="SSF46626">
    <property type="entry name" value="Cytochrome c"/>
    <property type="match status" value="1"/>
</dbReference>
<evidence type="ECO:0000256" key="1">
    <source>
        <dbReference type="ARBA" id="ARBA00022617"/>
    </source>
</evidence>
<evidence type="ECO:0000256" key="3">
    <source>
        <dbReference type="ARBA" id="ARBA00023004"/>
    </source>
</evidence>
<keyword evidence="3 4" id="KW-0408">Iron</keyword>
<accession>A0A0H2LU30</accession>
<dbReference type="InterPro" id="IPR015170">
    <property type="entry name" value="DUF1924_SHP"/>
</dbReference>
<feature type="chain" id="PRO_5002596470" evidence="5">
    <location>
        <begin position="31"/>
        <end position="139"/>
    </location>
</feature>
<dbReference type="GO" id="GO:0020037">
    <property type="term" value="F:heme binding"/>
    <property type="evidence" value="ECO:0007669"/>
    <property type="project" value="InterPro"/>
</dbReference>
<keyword evidence="1 4" id="KW-0349">Heme</keyword>
<dbReference type="AlphaFoldDB" id="A0A0H2LU30"/>
<keyword evidence="5" id="KW-0732">Signal</keyword>
<dbReference type="EMBL" id="JZWI01000037">
    <property type="protein sequence ID" value="KLN53181.1"/>
    <property type="molecule type" value="Genomic_DNA"/>
</dbReference>
<evidence type="ECO:0000313" key="7">
    <source>
        <dbReference type="EMBL" id="KLN53181.1"/>
    </source>
</evidence>
<feature type="domain" description="Cytochrome c" evidence="6">
    <location>
        <begin position="48"/>
        <end position="138"/>
    </location>
</feature>
<dbReference type="Pfam" id="PF09086">
    <property type="entry name" value="DUF1924"/>
    <property type="match status" value="1"/>
</dbReference>
<keyword evidence="2 4" id="KW-0479">Metal-binding</keyword>
<feature type="signal peptide" evidence="5">
    <location>
        <begin position="1"/>
        <end position="30"/>
    </location>
</feature>
<organism evidence="7 8">
    <name type="scientific">Variovorax paradoxus</name>
    <dbReference type="NCBI Taxonomy" id="34073"/>
    <lineage>
        <taxon>Bacteria</taxon>
        <taxon>Pseudomonadati</taxon>
        <taxon>Pseudomonadota</taxon>
        <taxon>Betaproteobacteria</taxon>
        <taxon>Burkholderiales</taxon>
        <taxon>Comamonadaceae</taxon>
        <taxon>Variovorax</taxon>
    </lineage>
</organism>
<dbReference type="PROSITE" id="PS51007">
    <property type="entry name" value="CYTC"/>
    <property type="match status" value="1"/>
</dbReference>
<name>A0A0H2LU30_VARPD</name>
<dbReference type="Proteomes" id="UP000035170">
    <property type="component" value="Unassembled WGS sequence"/>
</dbReference>
<evidence type="ECO:0000259" key="6">
    <source>
        <dbReference type="PROSITE" id="PS51007"/>
    </source>
</evidence>
<proteinExistence type="predicted"/>
<evidence type="ECO:0000313" key="8">
    <source>
        <dbReference type="Proteomes" id="UP000035170"/>
    </source>
</evidence>